<evidence type="ECO:0000313" key="2">
    <source>
        <dbReference type="EMBL" id="KAJ8366886.1"/>
    </source>
</evidence>
<comment type="caution">
    <text evidence="2">The sequence shown here is derived from an EMBL/GenBank/DDBJ whole genome shotgun (WGS) entry which is preliminary data.</text>
</comment>
<dbReference type="EMBL" id="JAINUG010000531">
    <property type="protein sequence ID" value="KAJ8366886.1"/>
    <property type="molecule type" value="Genomic_DNA"/>
</dbReference>
<name>A0AAD7R6Q3_9TELE</name>
<accession>A0AAD7R6Q3</accession>
<sequence>MPVSRVRRGQTSPNQDPALSLSTLGTCNGHILKALFHLRTGLRRDKAGWEGEVRGVPGLDSVMAGQVWAPSHTGMHPIIRPPLPQSSRKTRLETADISAEPSQQTTDLEPSFKRRAL</sequence>
<keyword evidence="3" id="KW-1185">Reference proteome</keyword>
<gene>
    <name evidence="2" type="ORF">AAFF_G00338380</name>
</gene>
<protein>
    <submittedName>
        <fullName evidence="2">Uncharacterized protein</fullName>
    </submittedName>
</protein>
<feature type="region of interest" description="Disordered" evidence="1">
    <location>
        <begin position="72"/>
        <end position="117"/>
    </location>
</feature>
<feature type="compositionally biased region" description="Polar residues" evidence="1">
    <location>
        <begin position="9"/>
        <end position="23"/>
    </location>
</feature>
<evidence type="ECO:0000313" key="3">
    <source>
        <dbReference type="Proteomes" id="UP001221898"/>
    </source>
</evidence>
<dbReference type="AlphaFoldDB" id="A0AAD7R6Q3"/>
<dbReference type="Proteomes" id="UP001221898">
    <property type="component" value="Unassembled WGS sequence"/>
</dbReference>
<feature type="region of interest" description="Disordered" evidence="1">
    <location>
        <begin position="1"/>
        <end position="23"/>
    </location>
</feature>
<proteinExistence type="predicted"/>
<organism evidence="2 3">
    <name type="scientific">Aldrovandia affinis</name>
    <dbReference type="NCBI Taxonomy" id="143900"/>
    <lineage>
        <taxon>Eukaryota</taxon>
        <taxon>Metazoa</taxon>
        <taxon>Chordata</taxon>
        <taxon>Craniata</taxon>
        <taxon>Vertebrata</taxon>
        <taxon>Euteleostomi</taxon>
        <taxon>Actinopterygii</taxon>
        <taxon>Neopterygii</taxon>
        <taxon>Teleostei</taxon>
        <taxon>Notacanthiformes</taxon>
        <taxon>Halosauridae</taxon>
        <taxon>Aldrovandia</taxon>
    </lineage>
</organism>
<reference evidence="2" key="1">
    <citation type="journal article" date="2023" name="Science">
        <title>Genome structures resolve the early diversification of teleost fishes.</title>
        <authorList>
            <person name="Parey E."/>
            <person name="Louis A."/>
            <person name="Montfort J."/>
            <person name="Bouchez O."/>
            <person name="Roques C."/>
            <person name="Iampietro C."/>
            <person name="Lluch J."/>
            <person name="Castinel A."/>
            <person name="Donnadieu C."/>
            <person name="Desvignes T."/>
            <person name="Floi Bucao C."/>
            <person name="Jouanno E."/>
            <person name="Wen M."/>
            <person name="Mejri S."/>
            <person name="Dirks R."/>
            <person name="Jansen H."/>
            <person name="Henkel C."/>
            <person name="Chen W.J."/>
            <person name="Zahm M."/>
            <person name="Cabau C."/>
            <person name="Klopp C."/>
            <person name="Thompson A.W."/>
            <person name="Robinson-Rechavi M."/>
            <person name="Braasch I."/>
            <person name="Lecointre G."/>
            <person name="Bobe J."/>
            <person name="Postlethwait J.H."/>
            <person name="Berthelot C."/>
            <person name="Roest Crollius H."/>
            <person name="Guiguen Y."/>
        </authorList>
    </citation>
    <scope>NUCLEOTIDE SEQUENCE</scope>
    <source>
        <strain evidence="2">NC1722</strain>
    </source>
</reference>
<evidence type="ECO:0000256" key="1">
    <source>
        <dbReference type="SAM" id="MobiDB-lite"/>
    </source>
</evidence>